<protein>
    <submittedName>
        <fullName evidence="5">MFS transporter</fullName>
    </submittedName>
</protein>
<dbReference type="InterPro" id="IPR050327">
    <property type="entry name" value="Proton-linked_MCT"/>
</dbReference>
<keyword evidence="6" id="KW-1185">Reference proteome</keyword>
<feature type="transmembrane region" description="Helical" evidence="4">
    <location>
        <begin position="281"/>
        <end position="306"/>
    </location>
</feature>
<dbReference type="EMBL" id="JARUHG010000005">
    <property type="protein sequence ID" value="MDR0184242.1"/>
    <property type="molecule type" value="Genomic_DNA"/>
</dbReference>
<dbReference type="InterPro" id="IPR011701">
    <property type="entry name" value="MFS"/>
</dbReference>
<sequence>MRRAVWLLGLCQCILWGVLYYSFSVLLVPMETALALPRTAVAGAFSVGLLAMAVLAPAVGRWLDLGHAANVTRLGMGLAVLGLGIVATANGAPALYLGWLCMGIAMACVLYEPAFALVIRAVDDDMHRVRALAAVTVMGGLASTIFLPIISVLVEQLGWRAAALVCVGAIVFAALIMEVWVVPSLPASGMSRSKFRSPRSGEWPRHMRPLVAIFASGTLASMALTTLLIPLLLQRGVAPSAAALVLAAFGIAQLPGRVWLLRGRGGMPTHVLKSWPIVFQVAGLIVVIVSASPWAMGAGVAVFGLGSGLHTLSRPWLIQRLYGVADVGRWNGEVARAQGLARAAGPLLMAGAAAMSSAPTVLIGIAGVLAITLPLAIRLPDR</sequence>
<organism evidence="5 6">
    <name type="scientific">Lysobacter arvi</name>
    <dbReference type="NCBI Taxonomy" id="3038776"/>
    <lineage>
        <taxon>Bacteria</taxon>
        <taxon>Pseudomonadati</taxon>
        <taxon>Pseudomonadota</taxon>
        <taxon>Gammaproteobacteria</taxon>
        <taxon>Lysobacterales</taxon>
        <taxon>Lysobacteraceae</taxon>
        <taxon>Lysobacter</taxon>
    </lineage>
</organism>
<dbReference type="SUPFAM" id="SSF103473">
    <property type="entry name" value="MFS general substrate transporter"/>
    <property type="match status" value="1"/>
</dbReference>
<feature type="transmembrane region" description="Helical" evidence="4">
    <location>
        <begin position="96"/>
        <end position="119"/>
    </location>
</feature>
<dbReference type="Pfam" id="PF07690">
    <property type="entry name" value="MFS_1"/>
    <property type="match status" value="1"/>
</dbReference>
<feature type="transmembrane region" description="Helical" evidence="4">
    <location>
        <begin position="239"/>
        <end position="260"/>
    </location>
</feature>
<dbReference type="Gene3D" id="1.20.1250.20">
    <property type="entry name" value="MFS general substrate transporter like domains"/>
    <property type="match status" value="1"/>
</dbReference>
<evidence type="ECO:0000256" key="3">
    <source>
        <dbReference type="ARBA" id="ARBA00023136"/>
    </source>
</evidence>
<keyword evidence="1 4" id="KW-0812">Transmembrane</keyword>
<accession>A0ABU1CH34</accession>
<feature type="transmembrane region" description="Helical" evidence="4">
    <location>
        <begin position="162"/>
        <end position="189"/>
    </location>
</feature>
<feature type="transmembrane region" description="Helical" evidence="4">
    <location>
        <begin position="210"/>
        <end position="233"/>
    </location>
</feature>
<dbReference type="PANTHER" id="PTHR11360">
    <property type="entry name" value="MONOCARBOXYLATE TRANSPORTER"/>
    <property type="match status" value="1"/>
</dbReference>
<feature type="transmembrane region" description="Helical" evidence="4">
    <location>
        <begin position="357"/>
        <end position="377"/>
    </location>
</feature>
<dbReference type="RefSeq" id="WP_309263369.1">
    <property type="nucleotide sequence ID" value="NZ_JARUHG010000005.1"/>
</dbReference>
<feature type="transmembrane region" description="Helical" evidence="4">
    <location>
        <begin position="71"/>
        <end position="90"/>
    </location>
</feature>
<gene>
    <name evidence="5" type="ORF">P8609_14855</name>
</gene>
<evidence type="ECO:0000256" key="1">
    <source>
        <dbReference type="ARBA" id="ARBA00022692"/>
    </source>
</evidence>
<evidence type="ECO:0000313" key="5">
    <source>
        <dbReference type="EMBL" id="MDR0184242.1"/>
    </source>
</evidence>
<dbReference type="PANTHER" id="PTHR11360:SF284">
    <property type="entry name" value="EG:103B4.3 PROTEIN-RELATED"/>
    <property type="match status" value="1"/>
</dbReference>
<keyword evidence="2 4" id="KW-1133">Transmembrane helix</keyword>
<feature type="transmembrane region" description="Helical" evidence="4">
    <location>
        <begin position="40"/>
        <end position="59"/>
    </location>
</feature>
<proteinExistence type="predicted"/>
<evidence type="ECO:0000256" key="2">
    <source>
        <dbReference type="ARBA" id="ARBA00022989"/>
    </source>
</evidence>
<keyword evidence="3 4" id="KW-0472">Membrane</keyword>
<reference evidence="5 6" key="1">
    <citation type="submission" date="2023-04" db="EMBL/GenBank/DDBJ databases">
        <title>Lysobacter sp. strain UC isolated from soil sample.</title>
        <authorList>
            <person name="Choksket S."/>
            <person name="Harshvardhan F."/>
            <person name="Rana R."/>
            <person name="Patil P.B."/>
            <person name="Korpole S."/>
        </authorList>
    </citation>
    <scope>NUCLEOTIDE SEQUENCE [LARGE SCALE GENOMIC DNA]</scope>
    <source>
        <strain evidence="5 6">UC</strain>
    </source>
</reference>
<evidence type="ECO:0000313" key="6">
    <source>
        <dbReference type="Proteomes" id="UP001233535"/>
    </source>
</evidence>
<name>A0ABU1CH34_9GAMM</name>
<dbReference type="InterPro" id="IPR036259">
    <property type="entry name" value="MFS_trans_sf"/>
</dbReference>
<feature type="transmembrane region" description="Helical" evidence="4">
    <location>
        <begin position="131"/>
        <end position="150"/>
    </location>
</feature>
<dbReference type="Proteomes" id="UP001233535">
    <property type="component" value="Unassembled WGS sequence"/>
</dbReference>
<comment type="caution">
    <text evidence="5">The sequence shown here is derived from an EMBL/GenBank/DDBJ whole genome shotgun (WGS) entry which is preliminary data.</text>
</comment>
<evidence type="ECO:0000256" key="4">
    <source>
        <dbReference type="SAM" id="Phobius"/>
    </source>
</evidence>